<dbReference type="PANTHER" id="PTHR43700">
    <property type="entry name" value="PHOSPHORIBOSYLAMINOIMIDAZOLE-SUCCINOCARBOXAMIDE SYNTHASE"/>
    <property type="match status" value="1"/>
</dbReference>
<dbReference type="Proteomes" id="UP000768163">
    <property type="component" value="Unassembled WGS sequence"/>
</dbReference>
<dbReference type="Proteomes" id="UP000738826">
    <property type="component" value="Unassembled WGS sequence"/>
</dbReference>
<evidence type="ECO:0000256" key="2">
    <source>
        <dbReference type="ARBA" id="ARBA00022598"/>
    </source>
</evidence>
<dbReference type="GO" id="GO:0005737">
    <property type="term" value="C:cytoplasm"/>
    <property type="evidence" value="ECO:0007669"/>
    <property type="project" value="TreeGrafter"/>
</dbReference>
<sequence>MEKFLNTEKFLKSGKVKDIYESGDNLKFKFSNRISVFDQIIPSEITTKGEVLCRIAKFWFDRVEKENICPTQYVPDDRSGTRSDEMLVKKTDVIPLEFIVRYYSAGSYYKKHGGKYGEKFSEPIVEITTKFEKYDRLITEEEAMEISKLKRSDLENIKETILKIDKVIEKQVEKGNLIHVDGKKEFGRRNKEILLIDTFGTPDEDRFWDAEEYKKENFTELSKEFVRQYYENLLHICPKCNEKFSYRDFLYAQREKNLSEPLIPPLPKDMIKKAGDLYVEMYKRITGKKF</sequence>
<evidence type="ECO:0000313" key="10">
    <source>
        <dbReference type="Proteomes" id="UP000768163"/>
    </source>
</evidence>
<evidence type="ECO:0000256" key="6">
    <source>
        <dbReference type="HAMAP-Rule" id="MF_00137"/>
    </source>
</evidence>
<feature type="domain" description="SAICAR synthetase/ADE2 N-terminal" evidence="7">
    <location>
        <begin position="11"/>
        <end position="233"/>
    </location>
</feature>
<keyword evidence="2 6" id="KW-0436">Ligase</keyword>
<keyword evidence="4 6" id="KW-0658">Purine biosynthesis</keyword>
<dbReference type="InterPro" id="IPR028923">
    <property type="entry name" value="SAICAR_synt/ADE2_N"/>
</dbReference>
<dbReference type="Gene3D" id="3.30.200.20">
    <property type="entry name" value="Phosphorylase Kinase, domain 1"/>
    <property type="match status" value="1"/>
</dbReference>
<dbReference type="EMBL" id="JAACQH010000097">
    <property type="protein sequence ID" value="NCS91662.1"/>
    <property type="molecule type" value="Genomic_DNA"/>
</dbReference>
<dbReference type="GO" id="GO:0004639">
    <property type="term" value="F:phosphoribosylaminoimidazolesuccinocarboxamide synthase activity"/>
    <property type="evidence" value="ECO:0007669"/>
    <property type="project" value="UniProtKB-UniRule"/>
</dbReference>
<dbReference type="InterPro" id="IPR018236">
    <property type="entry name" value="SAICAR_synthetase_CS"/>
</dbReference>
<dbReference type="GO" id="GO:0006189">
    <property type="term" value="P:'de novo' IMP biosynthetic process"/>
    <property type="evidence" value="ECO:0007669"/>
    <property type="project" value="UniProtKB-UniRule"/>
</dbReference>
<organism evidence="8 10">
    <name type="scientific">Candidatus Altarchaeum hamiconexum</name>
    <dbReference type="NCBI Taxonomy" id="1803513"/>
    <lineage>
        <taxon>Archaea</taxon>
        <taxon>Candidatus Altarchaeota</taxon>
        <taxon>Candidatus Altiarchaeia</taxon>
        <taxon>Candidatus Altarchaeales</taxon>
        <taxon>Candidatus Altarchaeaceae</taxon>
        <taxon>Candidatus Altarchaeum</taxon>
    </lineage>
</organism>
<dbReference type="Gene3D" id="3.30.470.20">
    <property type="entry name" value="ATP-grasp fold, B domain"/>
    <property type="match status" value="1"/>
</dbReference>
<dbReference type="Pfam" id="PF01259">
    <property type="entry name" value="SAICAR_synt"/>
    <property type="match status" value="1"/>
</dbReference>
<comment type="caution">
    <text evidence="8">The sequence shown here is derived from an EMBL/GenBank/DDBJ whole genome shotgun (WGS) entry which is preliminary data.</text>
</comment>
<evidence type="ECO:0000256" key="1">
    <source>
        <dbReference type="ARBA" id="ARBA00004672"/>
    </source>
</evidence>
<gene>
    <name evidence="6" type="primary">purC</name>
    <name evidence="9" type="ORF">GW779_04535</name>
    <name evidence="8" type="ORF">GW910_03645</name>
</gene>
<dbReference type="CDD" id="cd01414">
    <property type="entry name" value="SAICAR_synt_Sc"/>
    <property type="match status" value="1"/>
</dbReference>
<proteinExistence type="inferred from homology"/>
<dbReference type="HAMAP" id="MF_00137">
    <property type="entry name" value="SAICAR_synth"/>
    <property type="match status" value="1"/>
</dbReference>
<evidence type="ECO:0000313" key="9">
    <source>
        <dbReference type="EMBL" id="NCS91662.1"/>
    </source>
</evidence>
<comment type="catalytic activity">
    <reaction evidence="6">
        <text>5-amino-1-(5-phospho-D-ribosyl)imidazole-4-carboxylate + L-aspartate + ATP = (2S)-2-[5-amino-1-(5-phospho-beta-D-ribosyl)imidazole-4-carboxamido]succinate + ADP + phosphate + 2 H(+)</text>
        <dbReference type="Rhea" id="RHEA:22628"/>
        <dbReference type="ChEBI" id="CHEBI:15378"/>
        <dbReference type="ChEBI" id="CHEBI:29991"/>
        <dbReference type="ChEBI" id="CHEBI:30616"/>
        <dbReference type="ChEBI" id="CHEBI:43474"/>
        <dbReference type="ChEBI" id="CHEBI:58443"/>
        <dbReference type="ChEBI" id="CHEBI:77657"/>
        <dbReference type="ChEBI" id="CHEBI:456216"/>
        <dbReference type="EC" id="6.3.2.6"/>
    </reaction>
</comment>
<evidence type="ECO:0000256" key="4">
    <source>
        <dbReference type="ARBA" id="ARBA00022755"/>
    </source>
</evidence>
<keyword evidence="3 6" id="KW-0547">Nucleotide-binding</keyword>
<dbReference type="GO" id="GO:0005524">
    <property type="term" value="F:ATP binding"/>
    <property type="evidence" value="ECO:0007669"/>
    <property type="project" value="UniProtKB-KW"/>
</dbReference>
<dbReference type="UniPathway" id="UPA00074">
    <property type="reaction ID" value="UER00131"/>
</dbReference>
<evidence type="ECO:0000313" key="8">
    <source>
        <dbReference type="EMBL" id="NCN65150.1"/>
    </source>
</evidence>
<name>A0A8J7YWA3_9ARCH</name>
<dbReference type="AlphaFoldDB" id="A0A8J7YWA3"/>
<comment type="pathway">
    <text evidence="1 6">Purine metabolism; IMP biosynthesis via de novo pathway; 5-amino-1-(5-phospho-D-ribosyl)imidazole-4-carboxamide from 5-amino-1-(5-phospho-D-ribosyl)imidazole-4-carboxylate: step 1/2.</text>
</comment>
<comment type="similarity">
    <text evidence="6">Belongs to the SAICAR synthetase family.</text>
</comment>
<dbReference type="SUPFAM" id="SSF56104">
    <property type="entry name" value="SAICAR synthase-like"/>
    <property type="match status" value="1"/>
</dbReference>
<dbReference type="EMBL" id="JAACVF010000094">
    <property type="protein sequence ID" value="NCN65150.1"/>
    <property type="molecule type" value="Genomic_DNA"/>
</dbReference>
<reference evidence="8" key="1">
    <citation type="submission" date="2019-11" db="EMBL/GenBank/DDBJ databases">
        <title>Lipid analysis of CO2-rich subsurface aquifers suggests an autotrophy-based deep biosphere with lysolipids enriched in CPR bacteria.</title>
        <authorList>
            <person name="Probst A.J."/>
            <person name="Elling F.J."/>
            <person name="Castelle C.J."/>
            <person name="Zhu Q."/>
            <person name="Elvert M."/>
            <person name="Birarda G."/>
            <person name="Holman H.-Y."/>
            <person name="Lane K.R."/>
            <person name="Ladd B."/>
            <person name="Ryan M.C."/>
            <person name="Woyke T."/>
            <person name="Hinrichs K.-U."/>
            <person name="Banfield J.F."/>
        </authorList>
    </citation>
    <scope>NUCLEOTIDE SEQUENCE</scope>
    <source>
        <strain evidence="8">CG_2015-01_33_1645</strain>
        <strain evidence="9">CG_2015-04_33_537</strain>
    </source>
</reference>
<accession>A0A8J7YWA3</accession>
<evidence type="ECO:0000259" key="7">
    <source>
        <dbReference type="Pfam" id="PF01259"/>
    </source>
</evidence>
<dbReference type="EC" id="6.3.2.6" evidence="6"/>
<protein>
    <recommendedName>
        <fullName evidence="6">Phosphoribosylaminoimidazole-succinocarboxamide synthase</fullName>
        <ecNumber evidence="6">6.3.2.6</ecNumber>
    </recommendedName>
    <alternativeName>
        <fullName evidence="6">SAICAR synthetase</fullName>
    </alternativeName>
</protein>
<evidence type="ECO:0000256" key="3">
    <source>
        <dbReference type="ARBA" id="ARBA00022741"/>
    </source>
</evidence>
<dbReference type="PANTHER" id="PTHR43700:SF1">
    <property type="entry name" value="PHOSPHORIBOSYLAMINOIMIDAZOLE-SUCCINOCARBOXAMIDE SYNTHASE"/>
    <property type="match status" value="1"/>
</dbReference>
<keyword evidence="5 6" id="KW-0067">ATP-binding</keyword>
<dbReference type="PROSITE" id="PS01057">
    <property type="entry name" value="SAICAR_SYNTHETASE_1"/>
    <property type="match status" value="1"/>
</dbReference>
<evidence type="ECO:0000256" key="5">
    <source>
        <dbReference type="ARBA" id="ARBA00022840"/>
    </source>
</evidence>